<dbReference type="OrthoDB" id="32195at2"/>
<dbReference type="REBASE" id="33804">
    <property type="entry name" value="M.FtaORF3031P"/>
</dbReference>
<dbReference type="GO" id="GO:0003676">
    <property type="term" value="F:nucleic acid binding"/>
    <property type="evidence" value="ECO:0007669"/>
    <property type="project" value="InterPro"/>
</dbReference>
<dbReference type="Gene3D" id="3.40.50.150">
    <property type="entry name" value="Vaccinia Virus protein VP39"/>
    <property type="match status" value="1"/>
</dbReference>
<keyword evidence="4" id="KW-0949">S-adenosyl-L-methionine</keyword>
<dbReference type="Proteomes" id="UP000007463">
    <property type="component" value="Chromosome"/>
</dbReference>
<dbReference type="PANTHER" id="PTHR33841:SF1">
    <property type="entry name" value="DNA METHYLTRANSFERASE A"/>
    <property type="match status" value="1"/>
</dbReference>
<dbReference type="EC" id="2.1.1.72" evidence="1"/>
<evidence type="ECO:0000256" key="3">
    <source>
        <dbReference type="ARBA" id="ARBA00022679"/>
    </source>
</evidence>
<evidence type="ECO:0000313" key="8">
    <source>
        <dbReference type="Proteomes" id="UP000007463"/>
    </source>
</evidence>
<dbReference type="RefSeq" id="WP_013687776.1">
    <property type="nucleotide sequence ID" value="NC_015321.1"/>
</dbReference>
<evidence type="ECO:0000256" key="5">
    <source>
        <dbReference type="ARBA" id="ARBA00047942"/>
    </source>
</evidence>
<keyword evidence="2 7" id="KW-0489">Methyltransferase</keyword>
<gene>
    <name evidence="7" type="ordered locus">Fluta_3031</name>
</gene>
<dbReference type="PANTHER" id="PTHR33841">
    <property type="entry name" value="DNA METHYLTRANSFERASE YEEA-RELATED"/>
    <property type="match status" value="1"/>
</dbReference>
<proteinExistence type="predicted"/>
<evidence type="ECO:0000259" key="6">
    <source>
        <dbReference type="Pfam" id="PF07669"/>
    </source>
</evidence>
<reference evidence="7 8" key="1">
    <citation type="journal article" date="2011" name="Stand. Genomic Sci.">
        <title>Complete genome sequence of the gliding freshwater bacterium Fluviicola taffensis type strain (RW262).</title>
        <authorList>
            <person name="Woyke T."/>
            <person name="Chertkov O."/>
            <person name="Lapidus A."/>
            <person name="Nolan M."/>
            <person name="Lucas S."/>
            <person name="Del Rio T.G."/>
            <person name="Tice H."/>
            <person name="Cheng J.F."/>
            <person name="Tapia R."/>
            <person name="Han C."/>
            <person name="Goodwin L."/>
            <person name="Pitluck S."/>
            <person name="Liolios K."/>
            <person name="Pagani I."/>
            <person name="Ivanova N."/>
            <person name="Huntemann M."/>
            <person name="Mavromatis K."/>
            <person name="Mikhailova N."/>
            <person name="Pati A."/>
            <person name="Chen A."/>
            <person name="Palaniappan K."/>
            <person name="Land M."/>
            <person name="Hauser L."/>
            <person name="Brambilla E.M."/>
            <person name="Rohde M."/>
            <person name="Mwirichia R."/>
            <person name="Sikorski J."/>
            <person name="Tindall B.J."/>
            <person name="Goker M."/>
            <person name="Bristow J."/>
            <person name="Eisen J.A."/>
            <person name="Markowitz V."/>
            <person name="Hugenholtz P."/>
            <person name="Klenk H.P."/>
            <person name="Kyrpides N.C."/>
        </authorList>
    </citation>
    <scope>NUCLEOTIDE SEQUENCE [LARGE SCALE GENOMIC DNA]</scope>
    <source>
        <strain evidence="8">DSM 16823 / RW262 / RW262</strain>
    </source>
</reference>
<dbReference type="KEGG" id="fte:Fluta_3031"/>
<evidence type="ECO:0000256" key="4">
    <source>
        <dbReference type="ARBA" id="ARBA00022691"/>
    </source>
</evidence>
<dbReference type="InterPro" id="IPR029063">
    <property type="entry name" value="SAM-dependent_MTases_sf"/>
</dbReference>
<dbReference type="InterPro" id="IPR050953">
    <property type="entry name" value="N4_N6_ade-DNA_methylase"/>
</dbReference>
<comment type="catalytic activity">
    <reaction evidence="5">
        <text>a 2'-deoxyadenosine in DNA + S-adenosyl-L-methionine = an N(6)-methyl-2'-deoxyadenosine in DNA + S-adenosyl-L-homocysteine + H(+)</text>
        <dbReference type="Rhea" id="RHEA:15197"/>
        <dbReference type="Rhea" id="RHEA-COMP:12418"/>
        <dbReference type="Rhea" id="RHEA-COMP:12419"/>
        <dbReference type="ChEBI" id="CHEBI:15378"/>
        <dbReference type="ChEBI" id="CHEBI:57856"/>
        <dbReference type="ChEBI" id="CHEBI:59789"/>
        <dbReference type="ChEBI" id="CHEBI:90615"/>
        <dbReference type="ChEBI" id="CHEBI:90616"/>
        <dbReference type="EC" id="2.1.1.72"/>
    </reaction>
</comment>
<dbReference type="HOGENOM" id="CLU_030414_0_0_10"/>
<dbReference type="AlphaFoldDB" id="F2IJU9"/>
<dbReference type="GO" id="GO:0009007">
    <property type="term" value="F:site-specific DNA-methyltransferase (adenine-specific) activity"/>
    <property type="evidence" value="ECO:0007669"/>
    <property type="project" value="UniProtKB-EC"/>
</dbReference>
<keyword evidence="8" id="KW-1185">Reference proteome</keyword>
<evidence type="ECO:0000256" key="2">
    <source>
        <dbReference type="ARBA" id="ARBA00022603"/>
    </source>
</evidence>
<organism evidence="7 8">
    <name type="scientific">Fluviicola taffensis (strain DSM 16823 / NCIMB 13979 / RW262)</name>
    <dbReference type="NCBI Taxonomy" id="755732"/>
    <lineage>
        <taxon>Bacteria</taxon>
        <taxon>Pseudomonadati</taxon>
        <taxon>Bacteroidota</taxon>
        <taxon>Flavobacteriia</taxon>
        <taxon>Flavobacteriales</taxon>
        <taxon>Crocinitomicaceae</taxon>
        <taxon>Fluviicola</taxon>
    </lineage>
</organism>
<sequence>MNKELQTYLKSYSYDPIKVNKLIVSNFLNANSKDKVKGKLLSSLRIKKNSPDFKLVEEFSRIHTLRSIEDLIEAFEFVISPQEKIVSGAVYTPESIRDYIITSTLSNTNDLTGVNLCDPACGCAGFLYTAAKYLKQQTGRTYKQIYRDNIFGLDIQEYSIERSKILLSLAALLEGEDVDFDFNLFTGNALSFNWNEEITGFEGFHVIAGNPPYVCSRNIDDESKDLLQNWQVCSTGHPDLYIPFFELGMTYLRPGGILGYITMNSFFKSINGRAVREYLAQFDNTIIDFGGYQVFNSKSTYTCICFIQNRASDTLNYAKLNSLEALNENIQFQTISIEELDHFNGWNLQEIELLNRIESVGTPLGDKFKTRNGIATLKNNIYIFKPIEEDENFYYLQNGHVYPIERGICTDIINSNKFTKQSSVDAIREKAIFPYRYVDNNVQLIDEQEFRDAYPMAYQYLRDKQKILADRDKGKGKYEKWYAYGRNQSLEKMPFKLFFPHISSTSPNFVENEEQNLLFYNGLALVAKTREEIQVMRKVLGSRLFWFYVTKSSKPYGSGYFSLSRNYIKGFGIYPFDKKEIAFLIKEKNQKKINEFIEERYKVDLSEN</sequence>
<reference evidence="8" key="2">
    <citation type="submission" date="2011-02" db="EMBL/GenBank/DDBJ databases">
        <title>The complete genome of Fluviicola taffensis DSM 16823.</title>
        <authorList>
            <consortium name="US DOE Joint Genome Institute (JGI-PGF)"/>
            <person name="Lucas S."/>
            <person name="Copeland A."/>
            <person name="Lapidus A."/>
            <person name="Bruce D."/>
            <person name="Goodwin L."/>
            <person name="Pitluck S."/>
            <person name="Kyrpides N."/>
            <person name="Mavromatis K."/>
            <person name="Ivanova N."/>
            <person name="Mikhailova N."/>
            <person name="Pagani I."/>
            <person name="Chertkov O."/>
            <person name="Detter J.C."/>
            <person name="Han C."/>
            <person name="Tapia R."/>
            <person name="Land M."/>
            <person name="Hauser L."/>
            <person name="Markowitz V."/>
            <person name="Cheng J.-F."/>
            <person name="Hugenholtz P."/>
            <person name="Woyke T."/>
            <person name="Wu D."/>
            <person name="Tindall B."/>
            <person name="Pomrenke H.G."/>
            <person name="Brambilla E."/>
            <person name="Klenk H.-P."/>
            <person name="Eisen J.A."/>
        </authorList>
    </citation>
    <scope>NUCLEOTIDE SEQUENCE [LARGE SCALE GENOMIC DNA]</scope>
    <source>
        <strain evidence="8">DSM 16823 / RW262 / RW262</strain>
    </source>
</reference>
<evidence type="ECO:0000256" key="1">
    <source>
        <dbReference type="ARBA" id="ARBA00011900"/>
    </source>
</evidence>
<keyword evidence="3" id="KW-0808">Transferase</keyword>
<dbReference type="Pfam" id="PF07669">
    <property type="entry name" value="Eco57I"/>
    <property type="match status" value="1"/>
</dbReference>
<evidence type="ECO:0000313" key="7">
    <source>
        <dbReference type="EMBL" id="AEA45008.1"/>
    </source>
</evidence>
<dbReference type="InterPro" id="IPR002052">
    <property type="entry name" value="DNA_methylase_N6_adenine_CS"/>
</dbReference>
<dbReference type="GO" id="GO:0032259">
    <property type="term" value="P:methylation"/>
    <property type="evidence" value="ECO:0007669"/>
    <property type="project" value="UniProtKB-KW"/>
</dbReference>
<dbReference type="SUPFAM" id="SSF53335">
    <property type="entry name" value="S-adenosyl-L-methionine-dependent methyltransferases"/>
    <property type="match status" value="1"/>
</dbReference>
<dbReference type="eggNOG" id="COG0286">
    <property type="taxonomic scope" value="Bacteria"/>
</dbReference>
<dbReference type="PROSITE" id="PS00092">
    <property type="entry name" value="N6_MTASE"/>
    <property type="match status" value="1"/>
</dbReference>
<dbReference type="EMBL" id="CP002542">
    <property type="protein sequence ID" value="AEA45008.1"/>
    <property type="molecule type" value="Genomic_DNA"/>
</dbReference>
<dbReference type="GO" id="GO:0006304">
    <property type="term" value="P:DNA modification"/>
    <property type="evidence" value="ECO:0007669"/>
    <property type="project" value="InterPro"/>
</dbReference>
<dbReference type="STRING" id="755732.Fluta_3031"/>
<feature type="domain" description="Type II methyltransferase M.TaqI-like" evidence="6">
    <location>
        <begin position="149"/>
        <end position="295"/>
    </location>
</feature>
<dbReference type="PRINTS" id="PR00507">
    <property type="entry name" value="N12N6MTFRASE"/>
</dbReference>
<protein>
    <recommendedName>
        <fullName evidence="1">site-specific DNA-methyltransferase (adenine-specific)</fullName>
        <ecNumber evidence="1">2.1.1.72</ecNumber>
    </recommendedName>
</protein>
<accession>F2IJU9</accession>
<name>F2IJU9_FLUTR</name>
<dbReference type="InterPro" id="IPR011639">
    <property type="entry name" value="MethylTrfase_TaqI-like_dom"/>
</dbReference>